<dbReference type="AlphaFoldDB" id="A0A914AA96"/>
<evidence type="ECO:0000259" key="2">
    <source>
        <dbReference type="Pfam" id="PF07978"/>
    </source>
</evidence>
<keyword evidence="4" id="KW-1185">Reference proteome</keyword>
<dbReference type="GeneID" id="119731651"/>
<evidence type="ECO:0000313" key="3">
    <source>
        <dbReference type="EnsemblMetazoa" id="XP_038060780.1"/>
    </source>
</evidence>
<dbReference type="PANTHER" id="PTHR21017:SF17">
    <property type="entry name" value="PROTEIN NIPSNAP"/>
    <property type="match status" value="1"/>
</dbReference>
<dbReference type="PANTHER" id="PTHR21017">
    <property type="entry name" value="NIPSNAP-RELATED"/>
    <property type="match status" value="1"/>
</dbReference>
<dbReference type="GO" id="GO:0005739">
    <property type="term" value="C:mitochondrion"/>
    <property type="evidence" value="ECO:0007669"/>
    <property type="project" value="TreeGrafter"/>
</dbReference>
<dbReference type="Gene3D" id="3.30.70.100">
    <property type="match status" value="2"/>
</dbReference>
<evidence type="ECO:0000313" key="4">
    <source>
        <dbReference type="Proteomes" id="UP000887568"/>
    </source>
</evidence>
<dbReference type="Proteomes" id="UP000887568">
    <property type="component" value="Unplaced"/>
</dbReference>
<dbReference type="OMA" id="REKSWSV"/>
<comment type="similarity">
    <text evidence="1">Belongs to the NipSnap family.</text>
</comment>
<dbReference type="Pfam" id="PF07978">
    <property type="entry name" value="NIPSNAP"/>
    <property type="match status" value="2"/>
</dbReference>
<dbReference type="GO" id="GO:0000423">
    <property type="term" value="P:mitophagy"/>
    <property type="evidence" value="ECO:0007669"/>
    <property type="project" value="UniProtKB-ARBA"/>
</dbReference>
<dbReference type="OrthoDB" id="10262843at2759"/>
<proteinExistence type="inferred from homology"/>
<dbReference type="RefSeq" id="XP_038060780.1">
    <property type="nucleotide sequence ID" value="XM_038204852.1"/>
</dbReference>
<feature type="domain" description="NIPSNAP" evidence="2">
    <location>
        <begin position="68"/>
        <end position="168"/>
    </location>
</feature>
<dbReference type="FunFam" id="3.30.70.100:FF:000003">
    <property type="entry name" value="Protein NipSnap homolog 2"/>
    <property type="match status" value="1"/>
</dbReference>
<dbReference type="InterPro" id="IPR012577">
    <property type="entry name" value="NIPSNAP"/>
</dbReference>
<reference evidence="3" key="1">
    <citation type="submission" date="2022-11" db="UniProtKB">
        <authorList>
            <consortium name="EnsemblMetazoa"/>
        </authorList>
    </citation>
    <scope>IDENTIFICATION</scope>
</reference>
<dbReference type="SUPFAM" id="SSF54909">
    <property type="entry name" value="Dimeric alpha+beta barrel"/>
    <property type="match status" value="2"/>
</dbReference>
<dbReference type="InterPro" id="IPR011008">
    <property type="entry name" value="Dimeric_a/b-barrel"/>
</dbReference>
<evidence type="ECO:0000256" key="1">
    <source>
        <dbReference type="ARBA" id="ARBA00005291"/>
    </source>
</evidence>
<name>A0A914AA96_PATMI</name>
<accession>A0A914AA96</accession>
<protein>
    <recommendedName>
        <fullName evidence="2">NIPSNAP domain-containing protein</fullName>
    </recommendedName>
</protein>
<dbReference type="EnsemblMetazoa" id="XM_038204852.1">
    <property type="protein sequence ID" value="XP_038060780.1"/>
    <property type="gene ID" value="LOC119731651"/>
</dbReference>
<sequence length="280" mass="32562">MATNGKLLLLRSSQLLRNAAVINHAPVIQRSYASGEGEGWLNKLLHVKKVEPAKAAHSEALTNKEVVYEMQIHNIKPDRMKEYIQASEHCLKRIHENPDFPCKLFGSWSTAFGEQDQAVHVWFYEGGYHAVKTMSEKLWVDKEYNDYKKLRGEMLMNRSNSLLLPFSFWGKPQPREPGNLYELRSYHLRPGTLIEWANNWKSGIRFRRENNEAVAGLFTQVGDLYLVHHIWAYKDLQTRKEIREKAWQNPGWDSCVAYTVPLIRKMEARIMIPLPCSPLQ</sequence>
<dbReference type="InterPro" id="IPR051557">
    <property type="entry name" value="NipSnap_domain"/>
</dbReference>
<organism evidence="3 4">
    <name type="scientific">Patiria miniata</name>
    <name type="common">Bat star</name>
    <name type="synonym">Asterina miniata</name>
    <dbReference type="NCBI Taxonomy" id="46514"/>
    <lineage>
        <taxon>Eukaryota</taxon>
        <taxon>Metazoa</taxon>
        <taxon>Echinodermata</taxon>
        <taxon>Eleutherozoa</taxon>
        <taxon>Asterozoa</taxon>
        <taxon>Asteroidea</taxon>
        <taxon>Valvatacea</taxon>
        <taxon>Valvatida</taxon>
        <taxon>Asterinidae</taxon>
        <taxon>Patiria</taxon>
    </lineage>
</organism>
<feature type="domain" description="NIPSNAP" evidence="2">
    <location>
        <begin position="181"/>
        <end position="278"/>
    </location>
</feature>